<reference evidence="5 6" key="1">
    <citation type="submission" date="2018-04" db="EMBL/GenBank/DDBJ databases">
        <title>Genomic Encyclopedia of Archaeal and Bacterial Type Strains, Phase II (KMG-II): from individual species to whole genera.</title>
        <authorList>
            <person name="Goeker M."/>
        </authorList>
    </citation>
    <scope>NUCLEOTIDE SEQUENCE [LARGE SCALE GENOMIC DNA]</scope>
    <source>
        <strain evidence="5 6">DSM 45169</strain>
    </source>
</reference>
<accession>A0A2T4Z6Q8</accession>
<name>A0A2T4Z6Q8_9BACL</name>
<comment type="similarity">
    <text evidence="1">Belongs to the GerABKA family.</text>
</comment>
<dbReference type="PANTHER" id="PTHR22550">
    <property type="entry name" value="SPORE GERMINATION PROTEIN"/>
    <property type="match status" value="1"/>
</dbReference>
<evidence type="ECO:0000256" key="1">
    <source>
        <dbReference type="ARBA" id="ARBA00005278"/>
    </source>
</evidence>
<dbReference type="RefSeq" id="WP_107724466.1">
    <property type="nucleotide sequence ID" value="NZ_PZZP01000001.1"/>
</dbReference>
<dbReference type="GO" id="GO:0009847">
    <property type="term" value="P:spore germination"/>
    <property type="evidence" value="ECO:0007669"/>
    <property type="project" value="InterPro"/>
</dbReference>
<dbReference type="InterPro" id="IPR050768">
    <property type="entry name" value="UPF0353/GerABKA_families"/>
</dbReference>
<feature type="transmembrane region" description="Helical" evidence="4">
    <location>
        <begin position="440"/>
        <end position="465"/>
    </location>
</feature>
<proteinExistence type="inferred from homology"/>
<dbReference type="PANTHER" id="PTHR22550:SF5">
    <property type="entry name" value="LEUCINE ZIPPER PROTEIN 4"/>
    <property type="match status" value="1"/>
</dbReference>
<feature type="compositionally biased region" description="Basic residues" evidence="3">
    <location>
        <begin position="7"/>
        <end position="16"/>
    </location>
</feature>
<dbReference type="AlphaFoldDB" id="A0A2T4Z6Q8"/>
<dbReference type="Proteomes" id="UP000241639">
    <property type="component" value="Unassembled WGS sequence"/>
</dbReference>
<evidence type="ECO:0000313" key="5">
    <source>
        <dbReference type="EMBL" id="PTM57574.1"/>
    </source>
</evidence>
<protein>
    <submittedName>
        <fullName evidence="5">Spore germination protein KA</fullName>
    </submittedName>
</protein>
<organism evidence="5 6">
    <name type="scientific">Desmospora activa DSM 45169</name>
    <dbReference type="NCBI Taxonomy" id="1121389"/>
    <lineage>
        <taxon>Bacteria</taxon>
        <taxon>Bacillati</taxon>
        <taxon>Bacillota</taxon>
        <taxon>Bacilli</taxon>
        <taxon>Bacillales</taxon>
        <taxon>Thermoactinomycetaceae</taxon>
        <taxon>Desmospora</taxon>
    </lineage>
</organism>
<evidence type="ECO:0000256" key="4">
    <source>
        <dbReference type="SAM" id="Phobius"/>
    </source>
</evidence>
<dbReference type="PIRSF" id="PIRSF005690">
    <property type="entry name" value="GerBA"/>
    <property type="match status" value="1"/>
</dbReference>
<dbReference type="GO" id="GO:0016020">
    <property type="term" value="C:membrane"/>
    <property type="evidence" value="ECO:0007669"/>
    <property type="project" value="InterPro"/>
</dbReference>
<feature type="transmembrane region" description="Helical" evidence="4">
    <location>
        <begin position="315"/>
        <end position="337"/>
    </location>
</feature>
<keyword evidence="2 4" id="KW-0472">Membrane</keyword>
<keyword evidence="4" id="KW-1133">Transmembrane helix</keyword>
<comment type="caution">
    <text evidence="5">The sequence shown here is derived from an EMBL/GenBank/DDBJ whole genome shotgun (WGS) entry which is preliminary data.</text>
</comment>
<feature type="transmembrane region" description="Helical" evidence="4">
    <location>
        <begin position="409"/>
        <end position="433"/>
    </location>
</feature>
<dbReference type="OrthoDB" id="9772630at2"/>
<dbReference type="Pfam" id="PF03323">
    <property type="entry name" value="GerA"/>
    <property type="match status" value="1"/>
</dbReference>
<feature type="region of interest" description="Disordered" evidence="3">
    <location>
        <begin position="1"/>
        <end position="28"/>
    </location>
</feature>
<evidence type="ECO:0000256" key="2">
    <source>
        <dbReference type="ARBA" id="ARBA00023136"/>
    </source>
</evidence>
<keyword evidence="4" id="KW-0812">Transmembrane</keyword>
<evidence type="ECO:0000256" key="3">
    <source>
        <dbReference type="SAM" id="MobiDB-lite"/>
    </source>
</evidence>
<dbReference type="EMBL" id="PZZP01000001">
    <property type="protein sequence ID" value="PTM57574.1"/>
    <property type="molecule type" value="Genomic_DNA"/>
</dbReference>
<dbReference type="InterPro" id="IPR004995">
    <property type="entry name" value="Spore_Ger"/>
</dbReference>
<keyword evidence="6" id="KW-1185">Reference proteome</keyword>
<evidence type="ECO:0000313" key="6">
    <source>
        <dbReference type="Proteomes" id="UP000241639"/>
    </source>
</evidence>
<gene>
    <name evidence="5" type="ORF">C8J48_0123</name>
</gene>
<sequence>MRSNGRRERRRKRRNHRQQDSVHSNQPTLFHDLHANLEKIREELGESTDLVIRQFQSKGDKPIPFALVYIDGLVNSDRIGDLIMKSMLLESESYHRTTPENTFARVKTRILAIGEIKAVHDWDQLLLSILSGETAILMDGWNEAFRCATKGGEKRAVEEPSSQASVRGPRDSFTELIRTNTALVRRRIKSPRLRLETRQIGKETQTDVAIMYINGIVDEKLVAEVRQRLDQIEIDGVLESGYIEDLIRDATFSPFPTVYASERPDVIAGNLLEGRVAILVDGTPFVLVVPTILVQFFQTPEDYYQNFNLSIFLRFVRYLSFTISMLLPALYIAVTTYHQGMLPTPFLISLAAQREAIPFPAFIEALVMEVMFEVMREAGIRLPRPVGQAVSIVGAIVLGEAAVRAGLVSAAMVIVVAITAIASFTAPSYGFAIPARLLRFLFMVAGASFGLYGILLLITAVLAHLCSLRSFGVPYLSPLAPFVLADQKDTVFRVPWWSMIRRPKSIHEKPIRMADDLRPTPSKEPKDGE</sequence>